<organism evidence="6 7">
    <name type="scientific">Paramecium primaurelia</name>
    <dbReference type="NCBI Taxonomy" id="5886"/>
    <lineage>
        <taxon>Eukaryota</taxon>
        <taxon>Sar</taxon>
        <taxon>Alveolata</taxon>
        <taxon>Ciliophora</taxon>
        <taxon>Intramacronucleata</taxon>
        <taxon>Oligohymenophorea</taxon>
        <taxon>Peniculida</taxon>
        <taxon>Parameciidae</taxon>
        <taxon>Paramecium</taxon>
    </lineage>
</organism>
<evidence type="ECO:0000256" key="3">
    <source>
        <dbReference type="ARBA" id="ARBA00022833"/>
    </source>
</evidence>
<dbReference type="EMBL" id="CAJJDM010000140">
    <property type="protein sequence ID" value="CAD8108590.1"/>
    <property type="molecule type" value="Genomic_DNA"/>
</dbReference>
<gene>
    <name evidence="6" type="ORF">PPRIM_AZ9-3.1.T1370135</name>
</gene>
<accession>A0A8S1PZC5</accession>
<keyword evidence="3" id="KW-0862">Zinc</keyword>
<dbReference type="AlphaFoldDB" id="A0A8S1PZC5"/>
<proteinExistence type="predicted"/>
<dbReference type="InterPro" id="IPR017907">
    <property type="entry name" value="Znf_RING_CS"/>
</dbReference>
<dbReference type="InterPro" id="IPR001841">
    <property type="entry name" value="Znf_RING"/>
</dbReference>
<sequence>MLINKLPLLEQTQSPKPSHKTKLNFENTSYLQGEKFYKQPLVQKQKRQLSIMKSQNEIKKQIQSITDDSVSKRIQQPKTQLEFQTIDKLQLEFETKYIEQNRVIDDLKLENIKLKMQLEEQEQQIIYLKIINSDLRQQIEISSTDIQIKKIEQEYKDTYRRMDETLRKAIDENYESQIKMKNLQIKSQQLEQFTFMFKQQLTCKFCRKELNNTITVIPCAHNYCQRCVSGYVGRCFACNDDNKVQATYHNEYMSDLINMYKIFENILSLLRN</sequence>
<dbReference type="GO" id="GO:0008270">
    <property type="term" value="F:zinc ion binding"/>
    <property type="evidence" value="ECO:0007669"/>
    <property type="project" value="UniProtKB-KW"/>
</dbReference>
<dbReference type="PROSITE" id="PS00518">
    <property type="entry name" value="ZF_RING_1"/>
    <property type="match status" value="1"/>
</dbReference>
<evidence type="ECO:0000256" key="4">
    <source>
        <dbReference type="PROSITE-ProRule" id="PRU00175"/>
    </source>
</evidence>
<comment type="caution">
    <text evidence="6">The sequence shown here is derived from an EMBL/GenBank/DDBJ whole genome shotgun (WGS) entry which is preliminary data.</text>
</comment>
<evidence type="ECO:0000256" key="2">
    <source>
        <dbReference type="ARBA" id="ARBA00022771"/>
    </source>
</evidence>
<dbReference type="PROSITE" id="PS50089">
    <property type="entry name" value="ZF_RING_2"/>
    <property type="match status" value="1"/>
</dbReference>
<reference evidence="6" key="1">
    <citation type="submission" date="2021-01" db="EMBL/GenBank/DDBJ databases">
        <authorList>
            <consortium name="Genoscope - CEA"/>
            <person name="William W."/>
        </authorList>
    </citation>
    <scope>NUCLEOTIDE SEQUENCE</scope>
</reference>
<evidence type="ECO:0000259" key="5">
    <source>
        <dbReference type="PROSITE" id="PS50089"/>
    </source>
</evidence>
<evidence type="ECO:0000313" key="7">
    <source>
        <dbReference type="Proteomes" id="UP000688137"/>
    </source>
</evidence>
<dbReference type="Proteomes" id="UP000688137">
    <property type="component" value="Unassembled WGS sequence"/>
</dbReference>
<keyword evidence="7" id="KW-1185">Reference proteome</keyword>
<evidence type="ECO:0000313" key="6">
    <source>
        <dbReference type="EMBL" id="CAD8108590.1"/>
    </source>
</evidence>
<evidence type="ECO:0000256" key="1">
    <source>
        <dbReference type="ARBA" id="ARBA00022723"/>
    </source>
</evidence>
<protein>
    <recommendedName>
        <fullName evidence="5">RING-type domain-containing protein</fullName>
    </recommendedName>
</protein>
<name>A0A8S1PZC5_PARPR</name>
<feature type="domain" description="RING-type" evidence="5">
    <location>
        <begin position="203"/>
        <end position="239"/>
    </location>
</feature>
<keyword evidence="1" id="KW-0479">Metal-binding</keyword>
<dbReference type="OMA" id="EQFTFMF"/>
<keyword evidence="2 4" id="KW-0863">Zinc-finger</keyword>